<gene>
    <name evidence="4" type="ORF">GCM10009827_022260</name>
</gene>
<name>A0ABN1ZYQ3_9ACTN</name>
<reference evidence="4 5" key="1">
    <citation type="journal article" date="2019" name="Int. J. Syst. Evol. Microbiol.">
        <title>The Global Catalogue of Microorganisms (GCM) 10K type strain sequencing project: providing services to taxonomists for standard genome sequencing and annotation.</title>
        <authorList>
            <consortium name="The Broad Institute Genomics Platform"/>
            <consortium name="The Broad Institute Genome Sequencing Center for Infectious Disease"/>
            <person name="Wu L."/>
            <person name="Ma J."/>
        </authorList>
    </citation>
    <scope>NUCLEOTIDE SEQUENCE [LARGE SCALE GENOMIC DNA]</scope>
    <source>
        <strain evidence="4 5">JCM 15933</strain>
    </source>
</reference>
<dbReference type="GO" id="GO:0016787">
    <property type="term" value="F:hydrolase activity"/>
    <property type="evidence" value="ECO:0007669"/>
    <property type="project" value="UniProtKB-KW"/>
</dbReference>
<dbReference type="Proteomes" id="UP001501470">
    <property type="component" value="Unassembled WGS sequence"/>
</dbReference>
<evidence type="ECO:0000313" key="5">
    <source>
        <dbReference type="Proteomes" id="UP001501470"/>
    </source>
</evidence>
<dbReference type="PANTHER" id="PTHR30383:SF5">
    <property type="entry name" value="SGNH HYDROLASE-TYPE ESTERASE DOMAIN-CONTAINING PROTEIN"/>
    <property type="match status" value="1"/>
</dbReference>
<feature type="compositionally biased region" description="Low complexity" evidence="1">
    <location>
        <begin position="329"/>
        <end position="343"/>
    </location>
</feature>
<dbReference type="Pfam" id="PF13472">
    <property type="entry name" value="Lipase_GDSL_2"/>
    <property type="match status" value="1"/>
</dbReference>
<organism evidence="4 5">
    <name type="scientific">Dactylosporangium maewongense</name>
    <dbReference type="NCBI Taxonomy" id="634393"/>
    <lineage>
        <taxon>Bacteria</taxon>
        <taxon>Bacillati</taxon>
        <taxon>Actinomycetota</taxon>
        <taxon>Actinomycetes</taxon>
        <taxon>Micromonosporales</taxon>
        <taxon>Micromonosporaceae</taxon>
        <taxon>Dactylosporangium</taxon>
    </lineage>
</organism>
<keyword evidence="2" id="KW-0812">Transmembrane</keyword>
<dbReference type="InterPro" id="IPR036514">
    <property type="entry name" value="SGNH_hydro_sf"/>
</dbReference>
<keyword evidence="5" id="KW-1185">Reference proteome</keyword>
<feature type="region of interest" description="Disordered" evidence="1">
    <location>
        <begin position="288"/>
        <end position="315"/>
    </location>
</feature>
<dbReference type="EMBL" id="BAAAQD010000003">
    <property type="protein sequence ID" value="GAA1507642.1"/>
    <property type="molecule type" value="Genomic_DNA"/>
</dbReference>
<dbReference type="PANTHER" id="PTHR30383">
    <property type="entry name" value="THIOESTERASE 1/PROTEASE 1/LYSOPHOSPHOLIPASE L1"/>
    <property type="match status" value="1"/>
</dbReference>
<keyword evidence="2" id="KW-0472">Membrane</keyword>
<keyword evidence="2" id="KW-1133">Transmembrane helix</keyword>
<dbReference type="CDD" id="cd01836">
    <property type="entry name" value="FeeA_FeeB_like"/>
    <property type="match status" value="1"/>
</dbReference>
<protein>
    <submittedName>
        <fullName evidence="4">SGNH/GDSL hydrolase family protein</fullName>
    </submittedName>
</protein>
<sequence length="355" mass="37359">MGALRLRSEQVRRIATAAALGSGGIAGAGALFYGVVVGQALLARRVIPQVVSPPPRADGTYGAHFDGEPIRLVVLGDSSAAGYGAEVPSETFAASVAAGLAEQQRRPVWMRCLAVVGCESRGLPPQVDVALRHRPDVAVICIGGNDVTHRVSVPLAVRHLVDAVRRLRAAGIHVVVGTCPDLGTIRPIQPPLRWLARHWSRQMATAQTIAVVEAGGRTVSLGDLLGELFYAEPDRMFSFDRFHPSGAGYLAAAQAVLPTVVAALTEPEVAAPLTASLRAGEGVRSLPRAAAEAAQRPGTEVSAAQVAGKERGPAGRWAQLRHRVWHRLPQQAAREPAQAPETASAVPDRSPQEST</sequence>
<feature type="domain" description="SGNH hydrolase-type esterase" evidence="3">
    <location>
        <begin position="74"/>
        <end position="249"/>
    </location>
</feature>
<evidence type="ECO:0000256" key="1">
    <source>
        <dbReference type="SAM" id="MobiDB-lite"/>
    </source>
</evidence>
<evidence type="ECO:0000256" key="2">
    <source>
        <dbReference type="SAM" id="Phobius"/>
    </source>
</evidence>
<feature type="transmembrane region" description="Helical" evidence="2">
    <location>
        <begin position="14"/>
        <end position="36"/>
    </location>
</feature>
<evidence type="ECO:0000259" key="3">
    <source>
        <dbReference type="Pfam" id="PF13472"/>
    </source>
</evidence>
<feature type="region of interest" description="Disordered" evidence="1">
    <location>
        <begin position="327"/>
        <end position="355"/>
    </location>
</feature>
<proteinExistence type="predicted"/>
<accession>A0ABN1ZYQ3</accession>
<dbReference type="Gene3D" id="3.40.50.1110">
    <property type="entry name" value="SGNH hydrolase"/>
    <property type="match status" value="1"/>
</dbReference>
<keyword evidence="4" id="KW-0378">Hydrolase</keyword>
<dbReference type="RefSeq" id="WP_344501718.1">
    <property type="nucleotide sequence ID" value="NZ_BAAAQD010000003.1"/>
</dbReference>
<evidence type="ECO:0000313" key="4">
    <source>
        <dbReference type="EMBL" id="GAA1507642.1"/>
    </source>
</evidence>
<comment type="caution">
    <text evidence="4">The sequence shown here is derived from an EMBL/GenBank/DDBJ whole genome shotgun (WGS) entry which is preliminary data.</text>
</comment>
<dbReference type="SUPFAM" id="SSF52266">
    <property type="entry name" value="SGNH hydrolase"/>
    <property type="match status" value="1"/>
</dbReference>
<dbReference type="InterPro" id="IPR051532">
    <property type="entry name" value="Ester_Hydrolysis_Enzymes"/>
</dbReference>
<dbReference type="InterPro" id="IPR013830">
    <property type="entry name" value="SGNH_hydro"/>
</dbReference>